<evidence type="ECO:0000313" key="3">
    <source>
        <dbReference type="Proteomes" id="UP000824219"/>
    </source>
</evidence>
<gene>
    <name evidence="2" type="ORF">KOW79_019568</name>
</gene>
<dbReference type="AlphaFoldDB" id="A0A9D3SBA4"/>
<proteinExistence type="predicted"/>
<organism evidence="2 3">
    <name type="scientific">Hemibagrus wyckioides</name>
    <dbReference type="NCBI Taxonomy" id="337641"/>
    <lineage>
        <taxon>Eukaryota</taxon>
        <taxon>Metazoa</taxon>
        <taxon>Chordata</taxon>
        <taxon>Craniata</taxon>
        <taxon>Vertebrata</taxon>
        <taxon>Euteleostomi</taxon>
        <taxon>Actinopterygii</taxon>
        <taxon>Neopterygii</taxon>
        <taxon>Teleostei</taxon>
        <taxon>Ostariophysi</taxon>
        <taxon>Siluriformes</taxon>
        <taxon>Bagridae</taxon>
        <taxon>Hemibagrus</taxon>
    </lineage>
</organism>
<accession>A0A9D3SBA4</accession>
<dbReference type="EMBL" id="JAHKSW010000024">
    <property type="protein sequence ID" value="KAG7317270.1"/>
    <property type="molecule type" value="Genomic_DNA"/>
</dbReference>
<protein>
    <submittedName>
        <fullName evidence="2">Uncharacterized protein</fullName>
    </submittedName>
</protein>
<keyword evidence="3" id="KW-1185">Reference proteome</keyword>
<feature type="region of interest" description="Disordered" evidence="1">
    <location>
        <begin position="129"/>
        <end position="160"/>
    </location>
</feature>
<reference evidence="2 3" key="1">
    <citation type="submission" date="2021-06" db="EMBL/GenBank/DDBJ databases">
        <title>Chromosome-level genome assembly of the red-tail catfish (Hemibagrus wyckioides).</title>
        <authorList>
            <person name="Shao F."/>
        </authorList>
    </citation>
    <scope>NUCLEOTIDE SEQUENCE [LARGE SCALE GENOMIC DNA]</scope>
    <source>
        <strain evidence="2">EC202008001</strain>
        <tissue evidence="2">Blood</tissue>
    </source>
</reference>
<sequence length="160" mass="17135">MALFMQSFYWPMRTPCLPGSSCSSTYSDGVENPAELMELSFGESGCNIAKMSYSIPGVFHSALSVLLLTQTLFPDGGMCRLLVGAGRVTAACLSQAQASTQLLGHLPSGTQTQMPAMLNLPGALSVADRSRKNSQRIRGNQPISYQPSRGWGKTEGLVEK</sequence>
<name>A0A9D3SBA4_9TELE</name>
<dbReference type="Proteomes" id="UP000824219">
    <property type="component" value="Linkage Group LG24"/>
</dbReference>
<comment type="caution">
    <text evidence="2">The sequence shown here is derived from an EMBL/GenBank/DDBJ whole genome shotgun (WGS) entry which is preliminary data.</text>
</comment>
<evidence type="ECO:0000313" key="2">
    <source>
        <dbReference type="EMBL" id="KAG7317270.1"/>
    </source>
</evidence>
<feature type="compositionally biased region" description="Polar residues" evidence="1">
    <location>
        <begin position="136"/>
        <end position="147"/>
    </location>
</feature>
<evidence type="ECO:0000256" key="1">
    <source>
        <dbReference type="SAM" id="MobiDB-lite"/>
    </source>
</evidence>